<gene>
    <name evidence="1" type="ORF">ENR15_04685</name>
</gene>
<proteinExistence type="predicted"/>
<dbReference type="GO" id="GO:0016787">
    <property type="term" value="F:hydrolase activity"/>
    <property type="evidence" value="ECO:0007669"/>
    <property type="project" value="UniProtKB-KW"/>
</dbReference>
<comment type="caution">
    <text evidence="1">The sequence shown here is derived from an EMBL/GenBank/DDBJ whole genome shotgun (WGS) entry which is preliminary data.</text>
</comment>
<dbReference type="InterPro" id="IPR021130">
    <property type="entry name" value="PRib-ATP_PPHydrolase-like"/>
</dbReference>
<reference evidence="1" key="1">
    <citation type="journal article" date="2020" name="mSystems">
        <title>Genome- and Community-Level Interaction Insights into Carbon Utilization and Element Cycling Functions of Hydrothermarchaeota in Hydrothermal Sediment.</title>
        <authorList>
            <person name="Zhou Z."/>
            <person name="Liu Y."/>
            <person name="Xu W."/>
            <person name="Pan J."/>
            <person name="Luo Z.H."/>
            <person name="Li M."/>
        </authorList>
    </citation>
    <scope>NUCLEOTIDE SEQUENCE [LARGE SCALE GENOMIC DNA]</scope>
    <source>
        <strain evidence="1">SpSt-374</strain>
    </source>
</reference>
<organism evidence="1">
    <name type="scientific">Planktothricoides sp. SpSt-374</name>
    <dbReference type="NCBI Taxonomy" id="2282167"/>
    <lineage>
        <taxon>Bacteria</taxon>
        <taxon>Bacillati</taxon>
        <taxon>Cyanobacteriota</taxon>
        <taxon>Cyanophyceae</taxon>
        <taxon>Oscillatoriophycideae</taxon>
        <taxon>Oscillatoriales</taxon>
        <taxon>Oscillatoriaceae</taxon>
        <taxon>Planktothricoides</taxon>
    </lineage>
</organism>
<dbReference type="EMBL" id="DSPX01000043">
    <property type="protein sequence ID" value="HGF99961.1"/>
    <property type="molecule type" value="Genomic_DNA"/>
</dbReference>
<sequence length="109" mass="12665">MRQEYNKLVRDNIPDIIRHQQVNFATKILSEEQYRQALRQKLLEEAAEAATANDENLVMELADLSEVIDALMAVYGISLETVQETQNQRRRERGGFTQRLMLLWTDSAL</sequence>
<accession>A0A7C3ZIU2</accession>
<protein>
    <submittedName>
        <fullName evidence="1">Nucleotide pyrophosphohydrolase</fullName>
    </submittedName>
</protein>
<keyword evidence="1" id="KW-0378">Hydrolase</keyword>
<name>A0A7C3ZIU2_9CYAN</name>
<dbReference type="AlphaFoldDB" id="A0A7C3ZIU2"/>
<dbReference type="InterPro" id="IPR038735">
    <property type="entry name" value="MSMEG_1276-like_NTP-PPase_dom"/>
</dbReference>
<dbReference type="Gene3D" id="1.10.287.1080">
    <property type="entry name" value="MazG-like"/>
    <property type="match status" value="1"/>
</dbReference>
<dbReference type="SUPFAM" id="SSF101386">
    <property type="entry name" value="all-alpha NTP pyrophosphatases"/>
    <property type="match status" value="1"/>
</dbReference>
<dbReference type="Pfam" id="PF01503">
    <property type="entry name" value="PRA-PH"/>
    <property type="match status" value="1"/>
</dbReference>
<dbReference type="CDD" id="cd11532">
    <property type="entry name" value="NTP-PPase_COG4997"/>
    <property type="match status" value="1"/>
</dbReference>
<evidence type="ECO:0000313" key="1">
    <source>
        <dbReference type="EMBL" id="HGF99961.1"/>
    </source>
</evidence>